<dbReference type="EMBL" id="HBUE01172631">
    <property type="protein sequence ID" value="CAG6515927.1"/>
    <property type="molecule type" value="Transcribed_RNA"/>
</dbReference>
<evidence type="ECO:0000256" key="1">
    <source>
        <dbReference type="SAM" id="MobiDB-lite"/>
    </source>
</evidence>
<accession>A0A8D8NJB4</accession>
<evidence type="ECO:0000313" key="2">
    <source>
        <dbReference type="EMBL" id="CAG6567427.1"/>
    </source>
</evidence>
<protein>
    <submittedName>
        <fullName evidence="2">Protein ecdysoneless</fullName>
    </submittedName>
</protein>
<dbReference type="EMBL" id="HBUE01278088">
    <property type="protein sequence ID" value="CAG6567427.1"/>
    <property type="molecule type" value="Transcribed_RNA"/>
</dbReference>
<proteinExistence type="predicted"/>
<dbReference type="AlphaFoldDB" id="A0A8D8NJB4"/>
<feature type="region of interest" description="Disordered" evidence="1">
    <location>
        <begin position="93"/>
        <end position="123"/>
    </location>
</feature>
<reference evidence="2" key="1">
    <citation type="submission" date="2021-05" db="EMBL/GenBank/DDBJ databases">
        <authorList>
            <person name="Alioto T."/>
            <person name="Alioto T."/>
            <person name="Gomez Garrido J."/>
        </authorList>
    </citation>
    <scope>NUCLEOTIDE SEQUENCE</scope>
</reference>
<sequence length="123" mass="13442">MSSIRNNALQQVREDDFVEYFLFPGASLGTVAADEDEALENCDPESAAAKSLGALLVEVNKLAKEFCQRYIWHRDGFKVVARKGGDHQRRLLIEASGQDGDGGLEADGIHSPSRNRQGILPGE</sequence>
<organism evidence="2">
    <name type="scientific">Culex pipiens</name>
    <name type="common">House mosquito</name>
    <dbReference type="NCBI Taxonomy" id="7175"/>
    <lineage>
        <taxon>Eukaryota</taxon>
        <taxon>Metazoa</taxon>
        <taxon>Ecdysozoa</taxon>
        <taxon>Arthropoda</taxon>
        <taxon>Hexapoda</taxon>
        <taxon>Insecta</taxon>
        <taxon>Pterygota</taxon>
        <taxon>Neoptera</taxon>
        <taxon>Endopterygota</taxon>
        <taxon>Diptera</taxon>
        <taxon>Nematocera</taxon>
        <taxon>Culicoidea</taxon>
        <taxon>Culicidae</taxon>
        <taxon>Culicinae</taxon>
        <taxon>Culicini</taxon>
        <taxon>Culex</taxon>
        <taxon>Culex</taxon>
    </lineage>
</organism>
<name>A0A8D8NJB4_CULPI</name>